<dbReference type="Proteomes" id="UP000323506">
    <property type="component" value="Chromosome D10"/>
</dbReference>
<evidence type="ECO:0000313" key="3">
    <source>
        <dbReference type="Proteomes" id="UP000323506"/>
    </source>
</evidence>
<protein>
    <submittedName>
        <fullName evidence="2">Uncharacterized protein</fullName>
    </submittedName>
</protein>
<evidence type="ECO:0000313" key="2">
    <source>
        <dbReference type="EMBL" id="TYG50871.1"/>
    </source>
</evidence>
<dbReference type="EMBL" id="CM017710">
    <property type="protein sequence ID" value="TYG50871.1"/>
    <property type="molecule type" value="Genomic_DNA"/>
</dbReference>
<sequence>MCYTNRKLKQSNSSDSTGKKIKKIARKKKEPTSQESTEVWNRSLHHCWAKLRDLYPNQFLLASLLPLSLHKSSILWRGR</sequence>
<organism evidence="2 3">
    <name type="scientific">Gossypium darwinii</name>
    <name type="common">Darwin's cotton</name>
    <name type="synonym">Gossypium barbadense var. darwinii</name>
    <dbReference type="NCBI Taxonomy" id="34276"/>
    <lineage>
        <taxon>Eukaryota</taxon>
        <taxon>Viridiplantae</taxon>
        <taxon>Streptophyta</taxon>
        <taxon>Embryophyta</taxon>
        <taxon>Tracheophyta</taxon>
        <taxon>Spermatophyta</taxon>
        <taxon>Magnoliopsida</taxon>
        <taxon>eudicotyledons</taxon>
        <taxon>Gunneridae</taxon>
        <taxon>Pentapetalae</taxon>
        <taxon>rosids</taxon>
        <taxon>malvids</taxon>
        <taxon>Malvales</taxon>
        <taxon>Malvaceae</taxon>
        <taxon>Malvoideae</taxon>
        <taxon>Gossypium</taxon>
    </lineage>
</organism>
<feature type="region of interest" description="Disordered" evidence="1">
    <location>
        <begin position="1"/>
        <end position="36"/>
    </location>
</feature>
<gene>
    <name evidence="2" type="ORF">ES288_D10G211100v1</name>
</gene>
<reference evidence="2 3" key="1">
    <citation type="submission" date="2019-06" db="EMBL/GenBank/DDBJ databases">
        <title>WGS assembly of Gossypium darwinii.</title>
        <authorList>
            <person name="Chen Z.J."/>
            <person name="Sreedasyam A."/>
            <person name="Ando A."/>
            <person name="Song Q."/>
            <person name="De L."/>
            <person name="Hulse-Kemp A."/>
            <person name="Ding M."/>
            <person name="Ye W."/>
            <person name="Kirkbride R."/>
            <person name="Jenkins J."/>
            <person name="Plott C."/>
            <person name="Lovell J."/>
            <person name="Lin Y.-M."/>
            <person name="Vaughn R."/>
            <person name="Liu B."/>
            <person name="Li W."/>
            <person name="Simpson S."/>
            <person name="Scheffler B."/>
            <person name="Saski C."/>
            <person name="Grover C."/>
            <person name="Hu G."/>
            <person name="Conover J."/>
            <person name="Carlson J."/>
            <person name="Shu S."/>
            <person name="Boston L."/>
            <person name="Williams M."/>
            <person name="Peterson D."/>
            <person name="Mcgee K."/>
            <person name="Jones D."/>
            <person name="Wendel J."/>
            <person name="Stelly D."/>
            <person name="Grimwood J."/>
            <person name="Schmutz J."/>
        </authorList>
    </citation>
    <scope>NUCLEOTIDE SEQUENCE [LARGE SCALE GENOMIC DNA]</scope>
    <source>
        <strain evidence="2">1808015.09</strain>
    </source>
</reference>
<name>A0A5D2B0W4_GOSDA</name>
<keyword evidence="3" id="KW-1185">Reference proteome</keyword>
<dbReference type="AlphaFoldDB" id="A0A5D2B0W4"/>
<feature type="compositionally biased region" description="Basic residues" evidence="1">
    <location>
        <begin position="19"/>
        <end position="29"/>
    </location>
</feature>
<accession>A0A5D2B0W4</accession>
<proteinExistence type="predicted"/>
<evidence type="ECO:0000256" key="1">
    <source>
        <dbReference type="SAM" id="MobiDB-lite"/>
    </source>
</evidence>